<dbReference type="EMBL" id="MT142035">
    <property type="protein sequence ID" value="QJA73554.1"/>
    <property type="molecule type" value="Genomic_DNA"/>
</dbReference>
<sequence length="650" mass="72051">MPMQSEWSLSNIPPKDHPDVASFANSLFDVARAELDRLGKHDDLLSNYSLYRRKSGGVTGKTQGLILVNLYFANIERTVANITARQPVGEVIDLDGTSEDGAEGILSAKLQKWWKETNQQIKIRASARQMEIYGVTFEKPTWNKETGEPIISLTDPFWTYPAPGFFENLDTDMPFVTFAYLKYIDDMEDKFGVSSIAADEAYDLLGTVREEYKNTAGYGSINTSYTGQYATAVTPAGVSSRGNTDKKLERCLVKEVWIRDYSTKQVQENRQSIDPQTGMPQFNELGEPIIETVSKQVQIYPDGVRKITITASKSTENKSGFVVLDDCANPNINPALPIEIASNTHPWGRFPIYHANSYKDLVSIWGFAAAEQVGDLIVNINKIISKLVNYVIQVMAPPLIVQKHCGISREMITNELTKAGRLILMPTTPNARIEFLQIPNLPATFFQVLDMLVRFFDRIYAIESADRGEAPRGVIAASAIVALQERNQELTQAKTSAIECLVENRSRWCIGLYQNFGTTSELVDVSGSPAEFIGVRFAGRKFGYLVESGSTTPKTSLQVQEQAVDLYKLGAVDRQALLENLNFPGWRDIVERIGEGQLNQALQVLIAAGLPEEQAVQLRQYLMEPRQGPGGKTAQGGTVKPIAPKAQQGA</sequence>
<dbReference type="AlphaFoldDB" id="A0A6M3JU88"/>
<proteinExistence type="predicted"/>
<protein>
    <submittedName>
        <fullName evidence="2">Putative portal protein</fullName>
    </submittedName>
</protein>
<gene>
    <name evidence="2" type="ORF">MM415A02324_0010</name>
</gene>
<reference evidence="2" key="1">
    <citation type="submission" date="2020-03" db="EMBL/GenBank/DDBJ databases">
        <title>The deep terrestrial virosphere.</title>
        <authorList>
            <person name="Holmfeldt K."/>
            <person name="Nilsson E."/>
            <person name="Simone D."/>
            <person name="Lopez-Fernandez M."/>
            <person name="Wu X."/>
            <person name="de Brujin I."/>
            <person name="Lundin D."/>
            <person name="Andersson A."/>
            <person name="Bertilsson S."/>
            <person name="Dopson M."/>
        </authorList>
    </citation>
    <scope>NUCLEOTIDE SEQUENCE</scope>
    <source>
        <strain evidence="2">MM415A02324</strain>
    </source>
</reference>
<organism evidence="2">
    <name type="scientific">viral metagenome</name>
    <dbReference type="NCBI Taxonomy" id="1070528"/>
    <lineage>
        <taxon>unclassified sequences</taxon>
        <taxon>metagenomes</taxon>
        <taxon>organismal metagenomes</taxon>
    </lineage>
</organism>
<feature type="region of interest" description="Disordered" evidence="1">
    <location>
        <begin position="626"/>
        <end position="650"/>
    </location>
</feature>
<accession>A0A6M3JU88</accession>
<evidence type="ECO:0000256" key="1">
    <source>
        <dbReference type="SAM" id="MobiDB-lite"/>
    </source>
</evidence>
<name>A0A6M3JU88_9ZZZZ</name>
<evidence type="ECO:0000313" key="2">
    <source>
        <dbReference type="EMBL" id="QJA73554.1"/>
    </source>
</evidence>